<dbReference type="GO" id="GO:0046872">
    <property type="term" value="F:metal ion binding"/>
    <property type="evidence" value="ECO:0007669"/>
    <property type="project" value="UniProtKB-KW"/>
</dbReference>
<keyword evidence="2" id="KW-0479">Metal-binding</keyword>
<feature type="domain" description="Peptidase M12A" evidence="8">
    <location>
        <begin position="1"/>
        <end position="29"/>
    </location>
</feature>
<feature type="region of interest" description="Disordered" evidence="7">
    <location>
        <begin position="126"/>
        <end position="152"/>
    </location>
</feature>
<dbReference type="Proteomes" id="UP000192578">
    <property type="component" value="Unassembled WGS sequence"/>
</dbReference>
<dbReference type="GO" id="GO:0004222">
    <property type="term" value="F:metalloendopeptidase activity"/>
    <property type="evidence" value="ECO:0007669"/>
    <property type="project" value="InterPro"/>
</dbReference>
<keyword evidence="10" id="KW-1185">Reference proteome</keyword>
<evidence type="ECO:0000259" key="8">
    <source>
        <dbReference type="PROSITE" id="PS51864"/>
    </source>
</evidence>
<keyword evidence="4" id="KW-0862">Zinc</keyword>
<dbReference type="PANTHER" id="PTHR10127:SF780">
    <property type="entry name" value="METALLOENDOPEPTIDASE"/>
    <property type="match status" value="1"/>
</dbReference>
<evidence type="ECO:0000313" key="9">
    <source>
        <dbReference type="EMBL" id="OWA54092.1"/>
    </source>
</evidence>
<keyword evidence="5" id="KW-0482">Metalloprotease</keyword>
<evidence type="ECO:0000256" key="1">
    <source>
        <dbReference type="ARBA" id="ARBA00022670"/>
    </source>
</evidence>
<protein>
    <recommendedName>
        <fullName evidence="8">Peptidase M12A domain-containing protein</fullName>
    </recommendedName>
</protein>
<name>A0A9X6NHW4_HYPEX</name>
<comment type="caution">
    <text evidence="6">Lacks conserved residue(s) required for the propagation of feature annotation.</text>
</comment>
<dbReference type="PANTHER" id="PTHR10127">
    <property type="entry name" value="DISCOIDIN, CUB, EGF, LAMININ , AND ZINC METALLOPROTEASE DOMAIN CONTAINING"/>
    <property type="match status" value="1"/>
</dbReference>
<feature type="region of interest" description="Disordered" evidence="7">
    <location>
        <begin position="63"/>
        <end position="94"/>
    </location>
</feature>
<gene>
    <name evidence="9" type="ORF">BV898_18511</name>
</gene>
<dbReference type="GO" id="GO:0006508">
    <property type="term" value="P:proteolysis"/>
    <property type="evidence" value="ECO:0007669"/>
    <property type="project" value="UniProtKB-KW"/>
</dbReference>
<organism evidence="9 10">
    <name type="scientific">Hypsibius exemplaris</name>
    <name type="common">Freshwater tardigrade</name>
    <dbReference type="NCBI Taxonomy" id="2072580"/>
    <lineage>
        <taxon>Eukaryota</taxon>
        <taxon>Metazoa</taxon>
        <taxon>Ecdysozoa</taxon>
        <taxon>Tardigrada</taxon>
        <taxon>Eutardigrada</taxon>
        <taxon>Parachela</taxon>
        <taxon>Hypsibioidea</taxon>
        <taxon>Hypsibiidae</taxon>
        <taxon>Hypsibius</taxon>
    </lineage>
</organism>
<dbReference type="SUPFAM" id="SSF55486">
    <property type="entry name" value="Metalloproteases ('zincins'), catalytic domain"/>
    <property type="match status" value="1"/>
</dbReference>
<evidence type="ECO:0000256" key="5">
    <source>
        <dbReference type="ARBA" id="ARBA00023049"/>
    </source>
</evidence>
<comment type="caution">
    <text evidence="9">The sequence shown here is derived from an EMBL/GenBank/DDBJ whole genome shotgun (WGS) entry which is preliminary data.</text>
</comment>
<dbReference type="InterPro" id="IPR024079">
    <property type="entry name" value="MetalloPept_cat_dom_sf"/>
</dbReference>
<evidence type="ECO:0000256" key="6">
    <source>
        <dbReference type="PROSITE-ProRule" id="PRU01211"/>
    </source>
</evidence>
<evidence type="ECO:0000256" key="7">
    <source>
        <dbReference type="SAM" id="MobiDB-lite"/>
    </source>
</evidence>
<dbReference type="InterPro" id="IPR001506">
    <property type="entry name" value="Peptidase_M12A"/>
</dbReference>
<reference evidence="10" key="1">
    <citation type="submission" date="2017-01" db="EMBL/GenBank/DDBJ databases">
        <title>Comparative genomics of anhydrobiosis in the tardigrade Hypsibius dujardini.</title>
        <authorList>
            <person name="Yoshida Y."/>
            <person name="Koutsovoulos G."/>
            <person name="Laetsch D."/>
            <person name="Stevens L."/>
            <person name="Kumar S."/>
            <person name="Horikawa D."/>
            <person name="Ishino K."/>
            <person name="Komine S."/>
            <person name="Tomita M."/>
            <person name="Blaxter M."/>
            <person name="Arakawa K."/>
        </authorList>
    </citation>
    <scope>NUCLEOTIDE SEQUENCE [LARGE SCALE GENOMIC DNA]</scope>
    <source>
        <strain evidence="10">Z151</strain>
    </source>
</reference>
<dbReference type="PROSITE" id="PS51864">
    <property type="entry name" value="ASTACIN"/>
    <property type="match status" value="1"/>
</dbReference>
<dbReference type="Gene3D" id="3.40.390.10">
    <property type="entry name" value="Collagenase (Catalytic Domain)"/>
    <property type="match status" value="1"/>
</dbReference>
<dbReference type="AlphaFoldDB" id="A0A9X6NHW4"/>
<keyword evidence="1" id="KW-0645">Protease</keyword>
<evidence type="ECO:0000256" key="3">
    <source>
        <dbReference type="ARBA" id="ARBA00022801"/>
    </source>
</evidence>
<proteinExistence type="predicted"/>
<dbReference type="OrthoDB" id="291007at2759"/>
<evidence type="ECO:0000256" key="2">
    <source>
        <dbReference type="ARBA" id="ARBA00022723"/>
    </source>
</evidence>
<evidence type="ECO:0000313" key="10">
    <source>
        <dbReference type="Proteomes" id="UP000192578"/>
    </source>
</evidence>
<sequence>MHALGFYHEQTRTDRDDYVDVIFENILSDLNSPTIVPKEEGANIGSRETHVWKVNLLYNCEGATPGPGDGDDNDDSADSPAQKPKARRLSQRPRQPNWLADFNNFFQHMRDGSDVTFIISSQDVRNSNGSQISGPLQKAGCPTNSPQKTRNDFDGAQIQVSDKFRHSMFVEDSSTAKAICVWQQQQNVRYLELTSSRSPSTKLHGCG</sequence>
<dbReference type="Pfam" id="PF01400">
    <property type="entry name" value="Astacin"/>
    <property type="match status" value="1"/>
</dbReference>
<dbReference type="EMBL" id="MTYJ01000370">
    <property type="protein sequence ID" value="OWA54092.1"/>
    <property type="molecule type" value="Genomic_DNA"/>
</dbReference>
<evidence type="ECO:0000256" key="4">
    <source>
        <dbReference type="ARBA" id="ARBA00022833"/>
    </source>
</evidence>
<keyword evidence="3" id="KW-0378">Hydrolase</keyword>
<accession>A0A9X6NHW4</accession>